<dbReference type="InterPro" id="IPR057670">
    <property type="entry name" value="SH3_retrovirus"/>
</dbReference>
<proteinExistence type="predicted"/>
<evidence type="ECO:0000313" key="4">
    <source>
        <dbReference type="EMBL" id="RDX82676.1"/>
    </source>
</evidence>
<keyword evidence="5" id="KW-1185">Reference proteome</keyword>
<sequence length="221" mass="25181">MLSFFPSSPLMLSLPSCVFGCVAFVHSHNPHRGQLDPRAVKCVFIGYPSNKKVILCLSSTLGGELSRSRVCHRVITFSYSGCSSSITKPILVLEQVQMSEPNVSIPDNSIKEQVQFILYLNLCIDHLCVQHQSFIVVIDAIKTPTLVQEALKDENWVQKMKEEMKALEKKSTWEIVDRPKDKIVVGCRWIYTMKCKSNGTLERYKARLVVKGYTQTYRIDY</sequence>
<protein>
    <submittedName>
        <fullName evidence="4">Mitochondrial protein</fullName>
    </submittedName>
</protein>
<feature type="signal peptide" evidence="1">
    <location>
        <begin position="1"/>
        <end position="20"/>
    </location>
</feature>
<feature type="domain" description="Retroviral polymerase SH3-like" evidence="3">
    <location>
        <begin position="21"/>
        <end position="58"/>
    </location>
</feature>
<evidence type="ECO:0000259" key="3">
    <source>
        <dbReference type="Pfam" id="PF25597"/>
    </source>
</evidence>
<keyword evidence="1" id="KW-0732">Signal</keyword>
<dbReference type="Pfam" id="PF07727">
    <property type="entry name" value="RVT_2"/>
    <property type="match status" value="1"/>
</dbReference>
<dbReference type="InterPro" id="IPR013103">
    <property type="entry name" value="RVT_2"/>
</dbReference>
<dbReference type="Proteomes" id="UP000257109">
    <property type="component" value="Unassembled WGS sequence"/>
</dbReference>
<organism evidence="4 5">
    <name type="scientific">Mucuna pruriens</name>
    <name type="common">Velvet bean</name>
    <name type="synonym">Dolichos pruriens</name>
    <dbReference type="NCBI Taxonomy" id="157652"/>
    <lineage>
        <taxon>Eukaryota</taxon>
        <taxon>Viridiplantae</taxon>
        <taxon>Streptophyta</taxon>
        <taxon>Embryophyta</taxon>
        <taxon>Tracheophyta</taxon>
        <taxon>Spermatophyta</taxon>
        <taxon>Magnoliopsida</taxon>
        <taxon>eudicotyledons</taxon>
        <taxon>Gunneridae</taxon>
        <taxon>Pentapetalae</taxon>
        <taxon>rosids</taxon>
        <taxon>fabids</taxon>
        <taxon>Fabales</taxon>
        <taxon>Fabaceae</taxon>
        <taxon>Papilionoideae</taxon>
        <taxon>50 kb inversion clade</taxon>
        <taxon>NPAAA clade</taxon>
        <taxon>indigoferoid/millettioid clade</taxon>
        <taxon>Phaseoleae</taxon>
        <taxon>Mucuna</taxon>
    </lineage>
</organism>
<gene>
    <name evidence="4" type="ORF">CR513_36504</name>
</gene>
<dbReference type="STRING" id="157652.A0A371FWL2"/>
<evidence type="ECO:0000256" key="1">
    <source>
        <dbReference type="SAM" id="SignalP"/>
    </source>
</evidence>
<dbReference type="AlphaFoldDB" id="A0A371FWL2"/>
<evidence type="ECO:0000313" key="5">
    <source>
        <dbReference type="Proteomes" id="UP000257109"/>
    </source>
</evidence>
<dbReference type="OrthoDB" id="8064907at2759"/>
<feature type="chain" id="PRO_5016629447" evidence="1">
    <location>
        <begin position="21"/>
        <end position="221"/>
    </location>
</feature>
<accession>A0A371FWL2</accession>
<dbReference type="EMBL" id="QJKJ01007579">
    <property type="protein sequence ID" value="RDX82676.1"/>
    <property type="molecule type" value="Genomic_DNA"/>
</dbReference>
<name>A0A371FWL2_MUCPR</name>
<evidence type="ECO:0000259" key="2">
    <source>
        <dbReference type="Pfam" id="PF07727"/>
    </source>
</evidence>
<comment type="caution">
    <text evidence="4">The sequence shown here is derived from an EMBL/GenBank/DDBJ whole genome shotgun (WGS) entry which is preliminary data.</text>
</comment>
<dbReference type="Pfam" id="PF25597">
    <property type="entry name" value="SH3_retrovirus"/>
    <property type="match status" value="1"/>
</dbReference>
<reference evidence="4" key="1">
    <citation type="submission" date="2018-05" db="EMBL/GenBank/DDBJ databases">
        <title>Draft genome of Mucuna pruriens seed.</title>
        <authorList>
            <person name="Nnadi N.E."/>
            <person name="Vos R."/>
            <person name="Hasami M.H."/>
            <person name="Devisetty U.K."/>
            <person name="Aguiy J.C."/>
        </authorList>
    </citation>
    <scope>NUCLEOTIDE SEQUENCE [LARGE SCALE GENOMIC DNA]</scope>
    <source>
        <strain evidence="4">JCA_2017</strain>
    </source>
</reference>
<feature type="non-terminal residue" evidence="4">
    <location>
        <position position="1"/>
    </location>
</feature>
<feature type="domain" description="Reverse transcriptase Ty1/copia-type" evidence="2">
    <location>
        <begin position="171"/>
        <end position="221"/>
    </location>
</feature>